<dbReference type="PROSITE" id="PS00031">
    <property type="entry name" value="NUCLEAR_REC_DBD_1"/>
    <property type="match status" value="1"/>
</dbReference>
<keyword evidence="8 11" id="KW-0804">Transcription</keyword>
<evidence type="ECO:0000256" key="1">
    <source>
        <dbReference type="ARBA" id="ARBA00022723"/>
    </source>
</evidence>
<comment type="caution">
    <text evidence="14">The sequence shown here is derived from an EMBL/GenBank/DDBJ whole genome shotgun (WGS) entry which is preliminary data.</text>
</comment>
<dbReference type="GO" id="GO:0000978">
    <property type="term" value="F:RNA polymerase II cis-regulatory region sequence-specific DNA binding"/>
    <property type="evidence" value="ECO:0007669"/>
    <property type="project" value="TreeGrafter"/>
</dbReference>
<keyword evidence="2 11" id="KW-0863">Zinc-finger</keyword>
<dbReference type="Pfam" id="PF00105">
    <property type="entry name" value="zf-C4"/>
    <property type="match status" value="1"/>
</dbReference>
<evidence type="ECO:0000256" key="9">
    <source>
        <dbReference type="ARBA" id="ARBA00023170"/>
    </source>
</evidence>
<evidence type="ECO:0000313" key="15">
    <source>
        <dbReference type="Proteomes" id="UP000824782"/>
    </source>
</evidence>
<dbReference type="AlphaFoldDB" id="A0AAV7CXJ5"/>
<dbReference type="Pfam" id="PF00104">
    <property type="entry name" value="Hormone_recep"/>
    <property type="match status" value="1"/>
</dbReference>
<keyword evidence="10 11" id="KW-0539">Nucleus</keyword>
<feature type="domain" description="NR LBD" evidence="13">
    <location>
        <begin position="256"/>
        <end position="512"/>
    </location>
</feature>
<evidence type="ECO:0000259" key="12">
    <source>
        <dbReference type="PROSITE" id="PS51030"/>
    </source>
</evidence>
<keyword evidence="15" id="KW-1185">Reference proteome</keyword>
<dbReference type="PANTHER" id="PTHR24082">
    <property type="entry name" value="NUCLEAR HORMONE RECEPTOR"/>
    <property type="match status" value="1"/>
</dbReference>
<evidence type="ECO:0000256" key="11">
    <source>
        <dbReference type="RuleBase" id="RU004334"/>
    </source>
</evidence>
<name>A0AAV7CXJ5_ENGPU</name>
<keyword evidence="6 11" id="KW-0238">DNA-binding</keyword>
<dbReference type="GO" id="GO:0030154">
    <property type="term" value="P:cell differentiation"/>
    <property type="evidence" value="ECO:0007669"/>
    <property type="project" value="TreeGrafter"/>
</dbReference>
<evidence type="ECO:0000256" key="4">
    <source>
        <dbReference type="ARBA" id="ARBA00022843"/>
    </source>
</evidence>
<proteinExistence type="inferred from homology"/>
<dbReference type="PROSITE" id="PS51843">
    <property type="entry name" value="NR_LBD"/>
    <property type="match status" value="1"/>
</dbReference>
<dbReference type="InterPro" id="IPR050234">
    <property type="entry name" value="Nuclear_hormone_rcpt_NR1"/>
</dbReference>
<feature type="domain" description="Nuclear receptor" evidence="12">
    <location>
        <begin position="128"/>
        <end position="203"/>
    </location>
</feature>
<evidence type="ECO:0000256" key="3">
    <source>
        <dbReference type="ARBA" id="ARBA00022833"/>
    </source>
</evidence>
<dbReference type="InterPro" id="IPR013088">
    <property type="entry name" value="Znf_NHR/GATA"/>
</dbReference>
<dbReference type="Proteomes" id="UP000824782">
    <property type="component" value="Unassembled WGS sequence"/>
</dbReference>
<dbReference type="InterPro" id="IPR000536">
    <property type="entry name" value="Nucl_hrmn_rcpt_lig-bd"/>
</dbReference>
<evidence type="ECO:0000256" key="8">
    <source>
        <dbReference type="ARBA" id="ARBA00023163"/>
    </source>
</evidence>
<dbReference type="GO" id="GO:0006629">
    <property type="term" value="P:lipid metabolic process"/>
    <property type="evidence" value="ECO:0007669"/>
    <property type="project" value="InterPro"/>
</dbReference>
<comment type="similarity">
    <text evidence="11">Belongs to the nuclear hormone receptor family.</text>
</comment>
<keyword evidence="9 11" id="KW-0675">Receptor</keyword>
<dbReference type="GO" id="GO:0050728">
    <property type="term" value="P:negative regulation of inflammatory response"/>
    <property type="evidence" value="ECO:0007669"/>
    <property type="project" value="TreeGrafter"/>
</dbReference>
<organism evidence="14 15">
    <name type="scientific">Engystomops pustulosus</name>
    <name type="common">Tungara frog</name>
    <name type="synonym">Physalaemus pustulosus</name>
    <dbReference type="NCBI Taxonomy" id="76066"/>
    <lineage>
        <taxon>Eukaryota</taxon>
        <taxon>Metazoa</taxon>
        <taxon>Chordata</taxon>
        <taxon>Craniata</taxon>
        <taxon>Vertebrata</taxon>
        <taxon>Euteleostomi</taxon>
        <taxon>Amphibia</taxon>
        <taxon>Batrachia</taxon>
        <taxon>Anura</taxon>
        <taxon>Neobatrachia</taxon>
        <taxon>Hyloidea</taxon>
        <taxon>Leptodactylidae</taxon>
        <taxon>Leiuperinae</taxon>
        <taxon>Engystomops</taxon>
    </lineage>
</organism>
<dbReference type="InterPro" id="IPR023257">
    <property type="entry name" value="Liver_X_rcpt"/>
</dbReference>
<evidence type="ECO:0000313" key="14">
    <source>
        <dbReference type="EMBL" id="KAG8589601.1"/>
    </source>
</evidence>
<dbReference type="PRINTS" id="PR00398">
    <property type="entry name" value="STRDHORMONER"/>
</dbReference>
<keyword evidence="4" id="KW-0832">Ubl conjugation</keyword>
<dbReference type="SUPFAM" id="SSF48508">
    <property type="entry name" value="Nuclear receptor ligand-binding domain"/>
    <property type="match status" value="1"/>
</dbReference>
<keyword evidence="5 11" id="KW-0805">Transcription regulation</keyword>
<dbReference type="InterPro" id="IPR001723">
    <property type="entry name" value="Nuclear_hrmn_rcpt"/>
</dbReference>
<comment type="subcellular location">
    <subcellularLocation>
        <location evidence="11">Nucleus</location>
    </subcellularLocation>
</comment>
<dbReference type="PRINTS" id="PR00047">
    <property type="entry name" value="STROIDFINGER"/>
</dbReference>
<dbReference type="Gene3D" id="3.30.50.10">
    <property type="entry name" value="Erythroid Transcription Factor GATA-1, subunit A"/>
    <property type="match status" value="1"/>
</dbReference>
<dbReference type="GO" id="GO:0045944">
    <property type="term" value="P:positive regulation of transcription by RNA polymerase II"/>
    <property type="evidence" value="ECO:0007669"/>
    <property type="project" value="TreeGrafter"/>
</dbReference>
<dbReference type="SMART" id="SM00430">
    <property type="entry name" value="HOLI"/>
    <property type="match status" value="1"/>
</dbReference>
<dbReference type="Gene3D" id="1.10.565.10">
    <property type="entry name" value="Retinoid X Receptor"/>
    <property type="match status" value="1"/>
</dbReference>
<keyword evidence="1 11" id="KW-0479">Metal-binding</keyword>
<dbReference type="PRINTS" id="PR02034">
    <property type="entry name" value="LIVERXRECPTR"/>
</dbReference>
<dbReference type="InterPro" id="IPR035500">
    <property type="entry name" value="NHR-like_dom_sf"/>
</dbReference>
<dbReference type="FunFam" id="1.10.565.10:FF:000042">
    <property type="entry name" value="Nuclear receptor subfamily 1, group H, member 5"/>
    <property type="match status" value="1"/>
</dbReference>
<dbReference type="InterPro" id="IPR001628">
    <property type="entry name" value="Znf_hrmn_rcpt"/>
</dbReference>
<evidence type="ECO:0000256" key="2">
    <source>
        <dbReference type="ARBA" id="ARBA00022771"/>
    </source>
</evidence>
<dbReference type="GO" id="GO:0008270">
    <property type="term" value="F:zinc ion binding"/>
    <property type="evidence" value="ECO:0007669"/>
    <property type="project" value="UniProtKB-KW"/>
</dbReference>
<keyword evidence="3 11" id="KW-0862">Zinc</keyword>
<evidence type="ECO:0000256" key="10">
    <source>
        <dbReference type="ARBA" id="ARBA00023242"/>
    </source>
</evidence>
<dbReference type="CDD" id="cd06962">
    <property type="entry name" value="NR_DBD_FXR"/>
    <property type="match status" value="1"/>
</dbReference>
<gene>
    <name evidence="14" type="ORF">GDO81_006453</name>
</gene>
<dbReference type="PANTHER" id="PTHR24082:SF313">
    <property type="entry name" value="NUCLEAR RECEPTOR SUBFAMILY 1, GROUP H, MEMBER 5"/>
    <property type="match status" value="1"/>
</dbReference>
<evidence type="ECO:0000256" key="6">
    <source>
        <dbReference type="ARBA" id="ARBA00023125"/>
    </source>
</evidence>
<keyword evidence="7" id="KW-0010">Activator</keyword>
<reference evidence="14" key="1">
    <citation type="thesis" date="2020" institute="ProQuest LLC" country="789 East Eisenhower Parkway, Ann Arbor, MI, USA">
        <title>Comparative Genomics and Chromosome Evolution.</title>
        <authorList>
            <person name="Mudd A.B."/>
        </authorList>
    </citation>
    <scope>NUCLEOTIDE SEQUENCE</scope>
    <source>
        <strain evidence="14">237g6f4</strain>
        <tissue evidence="14">Blood</tissue>
    </source>
</reference>
<dbReference type="GO" id="GO:0004879">
    <property type="term" value="F:nuclear receptor activity"/>
    <property type="evidence" value="ECO:0007669"/>
    <property type="project" value="InterPro"/>
</dbReference>
<evidence type="ECO:0000256" key="7">
    <source>
        <dbReference type="ARBA" id="ARBA00023159"/>
    </source>
</evidence>
<evidence type="ECO:0000256" key="5">
    <source>
        <dbReference type="ARBA" id="ARBA00023015"/>
    </source>
</evidence>
<sequence>MRQWGILDQTMANSYVTVPDTYCLAEPLPYYDVLPDHINYQLPDSDFQTTPYCQYTNVPYSPVLQSSTSQCHYSAYSLENSYGEGQYVLSTCDMSKTPSNMTHGMEEMYPSVKRTRISHSNIRIKGHEELCVVCGDKASGYHYNALTCEGCKGFFRRSITKNAVYRCKNGGHCEMDMYMRRKCQECRLKKCKAVGMLAECLLTEVQCKSKRLRKNCKQNSSLLCNVKVEDDANDSRQVSSTTKSAKQVTRLELTAEDCKLIDHLVSAYQKYSSPADEHKLFLEESANPEEIFYHISEAAVMHVQVLVEFTKRLPGFEMLDHDDQIALLKGSTVEAMFLRSAQIYNQQAPGCSQLNDGLAKYQTVTGEYYHIQDFDRCPLYSLEPTPRQNIQTFNTDLTEEFITPLFNFYRSMGSLNVTDAEYALLSAITVFFSDRPFLKNKNGVEKLQEPILGVLHKYSKIYHPEDPQHFARLMGRLTELRTLNHNHSEVLLSWKTRDTKLTSLLYGGWDFH</sequence>
<dbReference type="EMBL" id="WNYA01000002">
    <property type="protein sequence ID" value="KAG8589601.1"/>
    <property type="molecule type" value="Genomic_DNA"/>
</dbReference>
<evidence type="ECO:0000259" key="13">
    <source>
        <dbReference type="PROSITE" id="PS51843"/>
    </source>
</evidence>
<dbReference type="GO" id="GO:0090575">
    <property type="term" value="C:RNA polymerase II transcription regulator complex"/>
    <property type="evidence" value="ECO:0007669"/>
    <property type="project" value="TreeGrafter"/>
</dbReference>
<dbReference type="SMART" id="SM00399">
    <property type="entry name" value="ZnF_C4"/>
    <property type="match status" value="1"/>
</dbReference>
<dbReference type="SUPFAM" id="SSF57716">
    <property type="entry name" value="Glucocorticoid receptor-like (DNA-binding domain)"/>
    <property type="match status" value="1"/>
</dbReference>
<evidence type="ECO:0008006" key="16">
    <source>
        <dbReference type="Google" id="ProtNLM"/>
    </source>
</evidence>
<dbReference type="FunFam" id="3.30.50.10:FF:000021">
    <property type="entry name" value="bile acid receptor isoform X2"/>
    <property type="match status" value="1"/>
</dbReference>
<dbReference type="PROSITE" id="PS51030">
    <property type="entry name" value="NUCLEAR_REC_DBD_2"/>
    <property type="match status" value="1"/>
</dbReference>
<accession>A0AAV7CXJ5</accession>
<dbReference type="GO" id="GO:0000122">
    <property type="term" value="P:negative regulation of transcription by RNA polymerase II"/>
    <property type="evidence" value="ECO:0007669"/>
    <property type="project" value="TreeGrafter"/>
</dbReference>
<protein>
    <recommendedName>
        <fullName evidence="16">Bile acid receptor-like</fullName>
    </recommendedName>
</protein>